<evidence type="ECO:0000313" key="2">
    <source>
        <dbReference type="Proteomes" id="UP000326759"/>
    </source>
</evidence>
<evidence type="ECO:0000313" key="1">
    <source>
        <dbReference type="EMBL" id="KAB7497645.1"/>
    </source>
</evidence>
<feature type="non-terminal residue" evidence="1">
    <location>
        <position position="1"/>
    </location>
</feature>
<accession>A0A5N5SUQ3</accession>
<dbReference type="AlphaFoldDB" id="A0A5N5SUQ3"/>
<dbReference type="Proteomes" id="UP000326759">
    <property type="component" value="Unassembled WGS sequence"/>
</dbReference>
<comment type="caution">
    <text evidence="1">The sequence shown here is derived from an EMBL/GenBank/DDBJ whole genome shotgun (WGS) entry which is preliminary data.</text>
</comment>
<protein>
    <submittedName>
        <fullName evidence="1">Uncharacterized protein</fullName>
    </submittedName>
</protein>
<proteinExistence type="predicted"/>
<reference evidence="1 2" key="1">
    <citation type="journal article" date="2019" name="PLoS Biol.">
        <title>Sex chromosomes control vertical transmission of feminizing Wolbachia symbionts in an isopod.</title>
        <authorList>
            <person name="Becking T."/>
            <person name="Chebbi M.A."/>
            <person name="Giraud I."/>
            <person name="Moumen B."/>
            <person name="Laverre T."/>
            <person name="Caubet Y."/>
            <person name="Peccoud J."/>
            <person name="Gilbert C."/>
            <person name="Cordaux R."/>
        </authorList>
    </citation>
    <scope>NUCLEOTIDE SEQUENCE [LARGE SCALE GENOMIC DNA]</scope>
    <source>
        <strain evidence="1">ANa2</strain>
        <tissue evidence="1">Whole body excluding digestive tract and cuticle</tissue>
    </source>
</reference>
<name>A0A5N5SUQ3_9CRUS</name>
<gene>
    <name evidence="1" type="ORF">Anas_01156</name>
</gene>
<keyword evidence="2" id="KW-1185">Reference proteome</keyword>
<sequence>AESLFSHCNDTLDSYFNKSKSTTILFAARKVQKILKGLEEDNLRDSVKDLLKLTVSLLRDDMFYLDREFISNLIVLHMSAVLFANVNLDFAHDDDLLLNPPDEESQWERVKTFLNYKGDLHKERLVTTSETTHYMKSQIISGENTYSSSESSRSLKEKLRKNFQQWVKQVRIPALCGICGVLL</sequence>
<dbReference type="EMBL" id="SEYY01020048">
    <property type="protein sequence ID" value="KAB7497645.1"/>
    <property type="molecule type" value="Genomic_DNA"/>
</dbReference>
<organism evidence="1 2">
    <name type="scientific">Armadillidium nasatum</name>
    <dbReference type="NCBI Taxonomy" id="96803"/>
    <lineage>
        <taxon>Eukaryota</taxon>
        <taxon>Metazoa</taxon>
        <taxon>Ecdysozoa</taxon>
        <taxon>Arthropoda</taxon>
        <taxon>Crustacea</taxon>
        <taxon>Multicrustacea</taxon>
        <taxon>Malacostraca</taxon>
        <taxon>Eumalacostraca</taxon>
        <taxon>Peracarida</taxon>
        <taxon>Isopoda</taxon>
        <taxon>Oniscidea</taxon>
        <taxon>Crinocheta</taxon>
        <taxon>Armadillidiidae</taxon>
        <taxon>Armadillidium</taxon>
    </lineage>
</organism>
<feature type="non-terminal residue" evidence="1">
    <location>
        <position position="183"/>
    </location>
</feature>